<name>A0A075A725_OPIVI</name>
<evidence type="ECO:0000313" key="2">
    <source>
        <dbReference type="Proteomes" id="UP000054324"/>
    </source>
</evidence>
<protein>
    <submittedName>
        <fullName evidence="1">Uncharacterized protein</fullName>
    </submittedName>
</protein>
<dbReference type="CTD" id="20323017"/>
<dbReference type="Proteomes" id="UP000054324">
    <property type="component" value="Unassembled WGS sequence"/>
</dbReference>
<accession>A0A075A725</accession>
<dbReference type="KEGG" id="ovi:T265_08838"/>
<dbReference type="OrthoDB" id="10018185at2759"/>
<evidence type="ECO:0000313" key="1">
    <source>
        <dbReference type="EMBL" id="KER23224.1"/>
    </source>
</evidence>
<keyword evidence="2" id="KW-1185">Reference proteome</keyword>
<dbReference type="AlphaFoldDB" id="A0A075A725"/>
<dbReference type="RefSeq" id="XP_009173014.1">
    <property type="nucleotide sequence ID" value="XM_009174750.1"/>
</dbReference>
<dbReference type="EMBL" id="KL596859">
    <property type="protein sequence ID" value="KER23224.1"/>
    <property type="molecule type" value="Genomic_DNA"/>
</dbReference>
<dbReference type="GeneID" id="20323017"/>
<reference evidence="1 2" key="1">
    <citation type="submission" date="2013-11" db="EMBL/GenBank/DDBJ databases">
        <title>Opisthorchis viverrini - life in the bile duct.</title>
        <authorList>
            <person name="Young N.D."/>
            <person name="Nagarajan N."/>
            <person name="Lin S.J."/>
            <person name="Korhonen P.K."/>
            <person name="Jex A.R."/>
            <person name="Hall R.S."/>
            <person name="Safavi-Hemami H."/>
            <person name="Kaewkong W."/>
            <person name="Bertrand D."/>
            <person name="Gao S."/>
            <person name="Seet Q."/>
            <person name="Wongkham S."/>
            <person name="Teh B.T."/>
            <person name="Wongkham C."/>
            <person name="Intapan P.M."/>
            <person name="Maleewong W."/>
            <person name="Yang X."/>
            <person name="Hu M."/>
            <person name="Wang Z."/>
            <person name="Hofmann A."/>
            <person name="Sternberg P.W."/>
            <person name="Tan P."/>
            <person name="Wang J."/>
            <person name="Gasser R.B."/>
        </authorList>
    </citation>
    <scope>NUCLEOTIDE SEQUENCE [LARGE SCALE GENOMIC DNA]</scope>
</reference>
<sequence>MAANRCKWCSGCQLPSRLPEFVSRGKSWLYDSEASVLKTDVMVSMSAFYVKLDSNYLLSLSVDVCCISGTRIQDRTLFMHLKPSKTISDILHFTLRVPRGLGAMAHGIFGLHSTATMKVPHWTESQ</sequence>
<proteinExistence type="predicted"/>
<organism evidence="1 2">
    <name type="scientific">Opisthorchis viverrini</name>
    <name type="common">Southeast Asian liver fluke</name>
    <dbReference type="NCBI Taxonomy" id="6198"/>
    <lineage>
        <taxon>Eukaryota</taxon>
        <taxon>Metazoa</taxon>
        <taxon>Spiralia</taxon>
        <taxon>Lophotrochozoa</taxon>
        <taxon>Platyhelminthes</taxon>
        <taxon>Trematoda</taxon>
        <taxon>Digenea</taxon>
        <taxon>Opisthorchiida</taxon>
        <taxon>Opisthorchiata</taxon>
        <taxon>Opisthorchiidae</taxon>
        <taxon>Opisthorchis</taxon>
    </lineage>
</organism>
<gene>
    <name evidence="1" type="ORF">T265_08838</name>
</gene>